<feature type="transmembrane region" description="Helical" evidence="1">
    <location>
        <begin position="45"/>
        <end position="66"/>
    </location>
</feature>
<organism evidence="2 3">
    <name type="scientific">Halogeometricum borinquense</name>
    <dbReference type="NCBI Taxonomy" id="60847"/>
    <lineage>
        <taxon>Archaea</taxon>
        <taxon>Methanobacteriati</taxon>
        <taxon>Methanobacteriota</taxon>
        <taxon>Stenosarchaea group</taxon>
        <taxon>Halobacteria</taxon>
        <taxon>Halobacteriales</taxon>
        <taxon>Haloferacaceae</taxon>
        <taxon>Halogeometricum</taxon>
    </lineage>
</organism>
<sequence length="83" mass="9305">MKLPAKFGSIVCDYQDQLRIGFMLGLLLFVFTVLSFPFIEPGTAAYAIIRIDLILVLFLIVATGGAHWCCIRYRQQVGEFSTS</sequence>
<gene>
    <name evidence="2" type="ORF">ELS19_00415</name>
</gene>
<comment type="caution">
    <text evidence="2">The sequence shown here is derived from an EMBL/GenBank/DDBJ whole genome shotgun (WGS) entry which is preliminary data.</text>
</comment>
<dbReference type="Proteomes" id="UP000294028">
    <property type="component" value="Unassembled WGS sequence"/>
</dbReference>
<evidence type="ECO:0000256" key="1">
    <source>
        <dbReference type="SAM" id="Phobius"/>
    </source>
</evidence>
<proteinExistence type="predicted"/>
<dbReference type="EMBL" id="RZHH01000001">
    <property type="protein sequence ID" value="RYJ19502.1"/>
    <property type="molecule type" value="Genomic_DNA"/>
</dbReference>
<evidence type="ECO:0000313" key="2">
    <source>
        <dbReference type="EMBL" id="RYJ19502.1"/>
    </source>
</evidence>
<name>A0A482TH82_9EURY</name>
<protein>
    <submittedName>
        <fullName evidence="2">Uncharacterized protein</fullName>
    </submittedName>
</protein>
<evidence type="ECO:0000313" key="3">
    <source>
        <dbReference type="Proteomes" id="UP000294028"/>
    </source>
</evidence>
<keyword evidence="1" id="KW-1133">Transmembrane helix</keyword>
<keyword evidence="1" id="KW-0472">Membrane</keyword>
<accession>A0A482TH82</accession>
<dbReference type="AlphaFoldDB" id="A0A482TH82"/>
<reference evidence="2 3" key="1">
    <citation type="submission" date="2018-12" db="EMBL/GenBank/DDBJ databases">
        <title>Genome analysis provides insights into bioremediation potentialities of Halogeometricum borinquense strain N11.</title>
        <authorList>
            <person name="Najjari A."/>
            <person name="Youssef N."/>
            <person name="Fhoula I."/>
            <person name="Ben Dhia O."/>
            <person name="Mahjoubi M."/>
            <person name="Ouzari H.I."/>
            <person name="Cherif A."/>
        </authorList>
    </citation>
    <scope>NUCLEOTIDE SEQUENCE [LARGE SCALE GENOMIC DNA]</scope>
    <source>
        <strain evidence="2 3">N11</strain>
    </source>
</reference>
<dbReference type="RefSeq" id="WP_129783040.1">
    <property type="nucleotide sequence ID" value="NZ_RZHH01000001.1"/>
</dbReference>
<feature type="transmembrane region" description="Helical" evidence="1">
    <location>
        <begin position="20"/>
        <end position="39"/>
    </location>
</feature>
<keyword evidence="1" id="KW-0812">Transmembrane</keyword>